<name>A0ABP2YVV2_STASI</name>
<feature type="transmembrane region" description="Helical" evidence="1">
    <location>
        <begin position="254"/>
        <end position="275"/>
    </location>
</feature>
<dbReference type="Proteomes" id="UP000017131">
    <property type="component" value="Unassembled WGS sequence"/>
</dbReference>
<keyword evidence="1" id="KW-0472">Membrane</keyword>
<protein>
    <recommendedName>
        <fullName evidence="2">CAAX prenyl protease 2/Lysostaphin resistance protein A-like domain-containing protein</fullName>
    </recommendedName>
</protein>
<feature type="transmembrane region" description="Helical" evidence="1">
    <location>
        <begin position="231"/>
        <end position="249"/>
    </location>
</feature>
<reference evidence="3 4" key="1">
    <citation type="journal article" date="2013" name="Genome Announc.">
        <title>Draft Genome Sequence of Staphylococcus simulans UMC-CNS-990, Isolated from a Case of Chronic Bovine Mastitis.</title>
        <authorList>
            <person name="Calcutt M.J."/>
            <person name="Foecking M.F."/>
            <person name="Hsieh H.Y."/>
            <person name="Perry J."/>
            <person name="Stewart G.C."/>
            <person name="Middleton J.R."/>
        </authorList>
    </citation>
    <scope>NUCLEOTIDE SEQUENCE [LARGE SCALE GENOMIC DNA]</scope>
    <source>
        <strain evidence="3 4">UMC-CNS-990</strain>
    </source>
</reference>
<keyword evidence="4" id="KW-1185">Reference proteome</keyword>
<dbReference type="RefSeq" id="WP_023014966.1">
    <property type="nucleotide sequence ID" value="NZ_AXDY01000002.1"/>
</dbReference>
<dbReference type="GeneID" id="77331001"/>
<keyword evidence="1" id="KW-0812">Transmembrane</keyword>
<feature type="transmembrane region" description="Helical" evidence="1">
    <location>
        <begin position="80"/>
        <end position="97"/>
    </location>
</feature>
<feature type="transmembrane region" description="Helical" evidence="1">
    <location>
        <begin position="103"/>
        <end position="120"/>
    </location>
</feature>
<evidence type="ECO:0000313" key="3">
    <source>
        <dbReference type="EMBL" id="ERS94216.1"/>
    </source>
</evidence>
<dbReference type="EMBL" id="AXDY01000002">
    <property type="protein sequence ID" value="ERS94216.1"/>
    <property type="molecule type" value="Genomic_DNA"/>
</dbReference>
<gene>
    <name evidence="3" type="ORF">SSIM_01785</name>
</gene>
<feature type="transmembrane region" description="Helical" evidence="1">
    <location>
        <begin position="132"/>
        <end position="152"/>
    </location>
</feature>
<organism evidence="3 4">
    <name type="scientific">Staphylococcus simulans UMC-CNS-990</name>
    <dbReference type="NCBI Taxonomy" id="1405498"/>
    <lineage>
        <taxon>Bacteria</taxon>
        <taxon>Bacillati</taxon>
        <taxon>Bacillota</taxon>
        <taxon>Bacilli</taxon>
        <taxon>Bacillales</taxon>
        <taxon>Staphylococcaceae</taxon>
        <taxon>Staphylococcus</taxon>
    </lineage>
</organism>
<sequence>MQRNKLRLLIPIVTLLLILVSALYVQTTQNGLIQTSADTKDKTHFMNIWLIYLIPLVVLFVLPLHFKFQPLIQKPLKSERILLILGVLYIILVFLTPKPYFELFYIYKFVLLLLIPLWIIKREKLSILSKANPVIDWSLAPIVYVIWLVLYFSPLNNLSNISYDEPYLFVLIFAIISILMNAVLEEVFYRVWLQTRLEHLGIVSSVCISTVLWSLWHAGIQGQGNLLDLSAQALVTHALAGIFLGFFWAKYRNIYLLILIHICMNFPLYLITYWSKFLPFL</sequence>
<keyword evidence="1" id="KW-1133">Transmembrane helix</keyword>
<evidence type="ECO:0000259" key="2">
    <source>
        <dbReference type="Pfam" id="PF02517"/>
    </source>
</evidence>
<proteinExistence type="predicted"/>
<dbReference type="Pfam" id="PF02517">
    <property type="entry name" value="Rce1-like"/>
    <property type="match status" value="1"/>
</dbReference>
<feature type="transmembrane region" description="Helical" evidence="1">
    <location>
        <begin position="200"/>
        <end position="219"/>
    </location>
</feature>
<feature type="transmembrane region" description="Helical" evidence="1">
    <location>
        <begin position="167"/>
        <end position="188"/>
    </location>
</feature>
<feature type="transmembrane region" description="Helical" evidence="1">
    <location>
        <begin position="46"/>
        <end position="68"/>
    </location>
</feature>
<feature type="domain" description="CAAX prenyl protease 2/Lysostaphin resistance protein A-like" evidence="2">
    <location>
        <begin position="170"/>
        <end position="266"/>
    </location>
</feature>
<comment type="caution">
    <text evidence="3">The sequence shown here is derived from an EMBL/GenBank/DDBJ whole genome shotgun (WGS) entry which is preliminary data.</text>
</comment>
<dbReference type="InterPro" id="IPR003675">
    <property type="entry name" value="Rce1/LyrA-like_dom"/>
</dbReference>
<accession>A0ABP2YVV2</accession>
<evidence type="ECO:0000313" key="4">
    <source>
        <dbReference type="Proteomes" id="UP000017131"/>
    </source>
</evidence>
<evidence type="ECO:0000256" key="1">
    <source>
        <dbReference type="SAM" id="Phobius"/>
    </source>
</evidence>